<sequence>MHEEGFEDVVERAEGVAGVVVEAAAAAAGGEEEVVMAGGEEEAVIVGEADQEEAVVRGQKEAQPRALKPVDQYWANFRGTVKKHWCNFFEYHRRGLSRDRRKPWDDENIPPIWTEPAETSWDGRYPTDVQPALDLQAQNRTGYERYSGSGGSARRRKRGDAEAGAEAVRDRLARQGIAVRLAKVLGWGGNGVASLFEVWPGGEDAPSKKVVVKSLLRRGLGMDLEWFYNLALRRARHIIQARFWAREIIPTADEIQDAWQPIDDDRTMLTLEFMKNGDMHHLIARLARTNVSVPQPILWRIFFCLLIGDMDGGEHSVAPIFKISDLGLGKCRPDRDPDLTTPLGSWKWRQMGKIIYLLPSMQNLITKATVPYPPVAMGPLNDPAGAHLFDSAARVRDSRGNPLPSFYTHGYNLASEPGLDEDFLHLLLRCLADMPVDRPSLWELNWVMTNKERSPGWANPENDPDGIRAWCDRMFRDPPDPPASAAEASTALAPEVFATAMQQPQAPGNDRVPGDQGDDGDDDDMDDGGDTVIPETVL</sequence>
<evidence type="ECO:0000256" key="1">
    <source>
        <dbReference type="SAM" id="MobiDB-lite"/>
    </source>
</evidence>
<dbReference type="SUPFAM" id="SSF56112">
    <property type="entry name" value="Protein kinase-like (PK-like)"/>
    <property type="match status" value="1"/>
</dbReference>
<keyword evidence="3" id="KW-1185">Reference proteome</keyword>
<dbReference type="EMBL" id="JAKNSF020000021">
    <property type="protein sequence ID" value="KAK7731905.1"/>
    <property type="molecule type" value="Genomic_DNA"/>
</dbReference>
<protein>
    <recommendedName>
        <fullName evidence="4">Protein kinase domain-containing protein</fullName>
    </recommendedName>
</protein>
<reference evidence="2 3" key="1">
    <citation type="submission" date="2024-02" db="EMBL/GenBank/DDBJ databases">
        <title>De novo assembly and annotation of 12 fungi associated with fruit tree decline syndrome in Ontario, Canada.</title>
        <authorList>
            <person name="Sulman M."/>
            <person name="Ellouze W."/>
            <person name="Ilyukhin E."/>
        </authorList>
    </citation>
    <scope>NUCLEOTIDE SEQUENCE [LARGE SCALE GENOMIC DNA]</scope>
    <source>
        <strain evidence="2 3">M169</strain>
    </source>
</reference>
<proteinExistence type="predicted"/>
<gene>
    <name evidence="2" type="ORF">SLS63_005203</name>
</gene>
<feature type="region of interest" description="Disordered" evidence="1">
    <location>
        <begin position="99"/>
        <end position="127"/>
    </location>
</feature>
<evidence type="ECO:0000313" key="3">
    <source>
        <dbReference type="Proteomes" id="UP001430848"/>
    </source>
</evidence>
<evidence type="ECO:0000313" key="2">
    <source>
        <dbReference type="EMBL" id="KAK7731905.1"/>
    </source>
</evidence>
<name>A0ABR1PCC9_DIAER</name>
<comment type="caution">
    <text evidence="2">The sequence shown here is derived from an EMBL/GenBank/DDBJ whole genome shotgun (WGS) entry which is preliminary data.</text>
</comment>
<feature type="compositionally biased region" description="Low complexity" evidence="1">
    <location>
        <begin position="483"/>
        <end position="495"/>
    </location>
</feature>
<evidence type="ECO:0008006" key="4">
    <source>
        <dbReference type="Google" id="ProtNLM"/>
    </source>
</evidence>
<feature type="compositionally biased region" description="Acidic residues" evidence="1">
    <location>
        <begin position="516"/>
        <end position="529"/>
    </location>
</feature>
<accession>A0ABR1PCC9</accession>
<dbReference type="InterPro" id="IPR011009">
    <property type="entry name" value="Kinase-like_dom_sf"/>
</dbReference>
<feature type="region of interest" description="Disordered" evidence="1">
    <location>
        <begin position="472"/>
        <end position="538"/>
    </location>
</feature>
<feature type="region of interest" description="Disordered" evidence="1">
    <location>
        <begin position="140"/>
        <end position="162"/>
    </location>
</feature>
<dbReference type="Proteomes" id="UP001430848">
    <property type="component" value="Unassembled WGS sequence"/>
</dbReference>
<organism evidence="2 3">
    <name type="scientific">Diaporthe eres</name>
    <name type="common">Phomopsis oblonga</name>
    <dbReference type="NCBI Taxonomy" id="83184"/>
    <lineage>
        <taxon>Eukaryota</taxon>
        <taxon>Fungi</taxon>
        <taxon>Dikarya</taxon>
        <taxon>Ascomycota</taxon>
        <taxon>Pezizomycotina</taxon>
        <taxon>Sordariomycetes</taxon>
        <taxon>Sordariomycetidae</taxon>
        <taxon>Diaporthales</taxon>
        <taxon>Diaporthaceae</taxon>
        <taxon>Diaporthe</taxon>
        <taxon>Diaporthe eres species complex</taxon>
    </lineage>
</organism>